<evidence type="ECO:0000256" key="1">
    <source>
        <dbReference type="ARBA" id="ARBA00008984"/>
    </source>
</evidence>
<keyword evidence="4" id="KW-1185">Reference proteome</keyword>
<dbReference type="OrthoDB" id="43656at2157"/>
<dbReference type="RefSeq" id="WP_155862787.1">
    <property type="nucleotide sequence ID" value="NZ_JBGTCZ010000007.1"/>
</dbReference>
<dbReference type="PANTHER" id="PTHR33279">
    <property type="entry name" value="SULFUR CARRIER PROTEIN YEDF-RELATED"/>
    <property type="match status" value="1"/>
</dbReference>
<dbReference type="InterPro" id="IPR001455">
    <property type="entry name" value="TusA-like"/>
</dbReference>
<dbReference type="AlphaFoldDB" id="A0A6A9QGE0"/>
<dbReference type="Pfam" id="PF01206">
    <property type="entry name" value="TusA"/>
    <property type="match status" value="1"/>
</dbReference>
<comment type="similarity">
    <text evidence="1">Belongs to the sulfur carrier protein TusA family.</text>
</comment>
<evidence type="ECO:0000259" key="2">
    <source>
        <dbReference type="Pfam" id="PF01206"/>
    </source>
</evidence>
<dbReference type="PANTHER" id="PTHR33279:SF6">
    <property type="entry name" value="SULFUR CARRIER PROTEIN YEDF-RELATED"/>
    <property type="match status" value="1"/>
</dbReference>
<dbReference type="InterPro" id="IPR036868">
    <property type="entry name" value="TusA-like_sf"/>
</dbReference>
<name>A0A6A9QGE0_ACIIN</name>
<gene>
    <name evidence="3" type="ORF">D1867_03230</name>
</gene>
<evidence type="ECO:0000313" key="4">
    <source>
        <dbReference type="Proteomes" id="UP000440125"/>
    </source>
</evidence>
<feature type="domain" description="UPF0033" evidence="2">
    <location>
        <begin position="8"/>
        <end position="77"/>
    </location>
</feature>
<evidence type="ECO:0000313" key="3">
    <source>
        <dbReference type="EMBL" id="MUM64280.1"/>
    </source>
</evidence>
<protein>
    <submittedName>
        <fullName evidence="3">Response regulator SirA</fullName>
    </submittedName>
</protein>
<sequence length="77" mass="8449">MSMVKIYKKVDLTGTSCAGPIGELMGLMDEIKQGEAVEALLKDEDTKNMVISWAKSVGLKIFEERKEGNNFVVVVGK</sequence>
<organism evidence="3 4">
    <name type="scientific">Acidianus infernus</name>
    <dbReference type="NCBI Taxonomy" id="12915"/>
    <lineage>
        <taxon>Archaea</taxon>
        <taxon>Thermoproteota</taxon>
        <taxon>Thermoprotei</taxon>
        <taxon>Sulfolobales</taxon>
        <taxon>Sulfolobaceae</taxon>
        <taxon>Acidianus</taxon>
    </lineage>
</organism>
<dbReference type="Proteomes" id="UP000440125">
    <property type="component" value="Unassembled WGS sequence"/>
</dbReference>
<comment type="caution">
    <text evidence="3">The sequence shown here is derived from an EMBL/GenBank/DDBJ whole genome shotgun (WGS) entry which is preliminary data.</text>
</comment>
<accession>A0A6A9QGE0</accession>
<dbReference type="SUPFAM" id="SSF64307">
    <property type="entry name" value="SirA-like"/>
    <property type="match status" value="1"/>
</dbReference>
<proteinExistence type="inferred from homology"/>
<dbReference type="Gene3D" id="3.30.110.40">
    <property type="entry name" value="TusA-like domain"/>
    <property type="match status" value="1"/>
</dbReference>
<dbReference type="EMBL" id="WFIY01000004">
    <property type="protein sequence ID" value="MUM64280.1"/>
    <property type="molecule type" value="Genomic_DNA"/>
</dbReference>
<reference evidence="3 4" key="1">
    <citation type="submission" date="2019-10" db="EMBL/GenBank/DDBJ databases">
        <title>Genome Sequences from Six Type Strain Members of the Archaeal Family Sulfolobaceae: Acidianus ambivalens, Acidianus infernus, Metallosphaera prunae, Stygiolobus azoricus, Sulfolobus metallicus, and Sulfurisphaera ohwakuensis.</title>
        <authorList>
            <person name="Counts J.A."/>
            <person name="Kelly R.M."/>
        </authorList>
    </citation>
    <scope>NUCLEOTIDE SEQUENCE [LARGE SCALE GENOMIC DNA]</scope>
    <source>
        <strain evidence="3 4">DSM 3191</strain>
    </source>
</reference>